<dbReference type="Proteomes" id="UP001165413">
    <property type="component" value="Unassembled WGS sequence"/>
</dbReference>
<sequence>MIIKQATLQDTSLLAKWDEYVSHHTLGSAYHYSAWLVAVSNVYEQGAIFFYAEDEHGIVGILPAAVIAPPLLPKSICSLPYCDMGHILSDSHAIEKALILHIQNYAHAKGISCIDYRSGLRETPFTQTETAELTGKKVSMKMQLAASSTEQMASYKSKLRSQINKSTKNGCTIKLAQDISLLDDFYAVFSRNMRDLGSPTHKKCWFKQIMLNYQEKVCMGVVYHAGKAIGAGIILCHPTMCSIPWASTIAQYNKLAPNMLLYATLIGYAADSGCSVFDFGRSTLNEGTYRFKKQWGAEAFALDWFELGHAEVNTDIKGTSPARRLVEQIWRKLPLPVSTAVGSSVRGYISL</sequence>
<dbReference type="SUPFAM" id="SSF55729">
    <property type="entry name" value="Acyl-CoA N-acyltransferases (Nat)"/>
    <property type="match status" value="1"/>
</dbReference>
<name>A0AA41WXT6_9ALTE</name>
<evidence type="ECO:0000259" key="1">
    <source>
        <dbReference type="Pfam" id="PF13480"/>
    </source>
</evidence>
<dbReference type="RefSeq" id="WP_254099835.1">
    <property type="nucleotide sequence ID" value="NZ_JANATA010000008.1"/>
</dbReference>
<dbReference type="PANTHER" id="PTHR36174">
    <property type="entry name" value="LIPID II:GLYCINE GLYCYLTRANSFERASE"/>
    <property type="match status" value="1"/>
</dbReference>
<evidence type="ECO:0000313" key="2">
    <source>
        <dbReference type="EMBL" id="MCP3428502.1"/>
    </source>
</evidence>
<protein>
    <submittedName>
        <fullName evidence="2">GNAT family N-acetyltransferase</fullName>
        <ecNumber evidence="2">2.3.1.-</ecNumber>
    </submittedName>
</protein>
<dbReference type="PANTHER" id="PTHR36174:SF1">
    <property type="entry name" value="LIPID II:GLYCINE GLYCYLTRANSFERASE"/>
    <property type="match status" value="1"/>
</dbReference>
<comment type="caution">
    <text evidence="2">The sequence shown here is derived from an EMBL/GenBank/DDBJ whole genome shotgun (WGS) entry which is preliminary data.</text>
</comment>
<organism evidence="2 3">
    <name type="scientific">Opacimonas viscosa</name>
    <dbReference type="NCBI Taxonomy" id="2961944"/>
    <lineage>
        <taxon>Bacteria</taxon>
        <taxon>Pseudomonadati</taxon>
        <taxon>Pseudomonadota</taxon>
        <taxon>Gammaproteobacteria</taxon>
        <taxon>Alteromonadales</taxon>
        <taxon>Alteromonadaceae</taxon>
        <taxon>Opacimonas</taxon>
    </lineage>
</organism>
<dbReference type="EC" id="2.3.1.-" evidence="2"/>
<proteinExistence type="predicted"/>
<gene>
    <name evidence="2" type="ORF">NLF92_06035</name>
</gene>
<dbReference type="InterPro" id="IPR016181">
    <property type="entry name" value="Acyl_CoA_acyltransferase"/>
</dbReference>
<keyword evidence="3" id="KW-1185">Reference proteome</keyword>
<accession>A0AA41WXT6</accession>
<dbReference type="Gene3D" id="3.40.630.30">
    <property type="match status" value="1"/>
</dbReference>
<keyword evidence="2" id="KW-0808">Transferase</keyword>
<dbReference type="AlphaFoldDB" id="A0AA41WXT6"/>
<dbReference type="EMBL" id="JANATA010000008">
    <property type="protein sequence ID" value="MCP3428502.1"/>
    <property type="molecule type" value="Genomic_DNA"/>
</dbReference>
<feature type="domain" description="BioF2-like acetyltransferase" evidence="1">
    <location>
        <begin position="154"/>
        <end position="293"/>
    </location>
</feature>
<keyword evidence="2" id="KW-0012">Acyltransferase</keyword>
<dbReference type="InterPro" id="IPR038740">
    <property type="entry name" value="BioF2-like_GNAT_dom"/>
</dbReference>
<dbReference type="Pfam" id="PF13480">
    <property type="entry name" value="Acetyltransf_6"/>
    <property type="match status" value="1"/>
</dbReference>
<evidence type="ECO:0000313" key="3">
    <source>
        <dbReference type="Proteomes" id="UP001165413"/>
    </source>
</evidence>
<dbReference type="InterPro" id="IPR050644">
    <property type="entry name" value="PG_Glycine_Bridge_Synth"/>
</dbReference>
<reference evidence="2" key="1">
    <citation type="submission" date="2022-07" db="EMBL/GenBank/DDBJ databases">
        <title>Characterization of the Novel Bacterium Alteromonas immobilis LMIT006 and Alteromonas gregis LMIT007.</title>
        <authorList>
            <person name="Lin X."/>
        </authorList>
    </citation>
    <scope>NUCLEOTIDE SEQUENCE</scope>
    <source>
        <strain evidence="2">LMIT007</strain>
    </source>
</reference>
<dbReference type="GO" id="GO:0016746">
    <property type="term" value="F:acyltransferase activity"/>
    <property type="evidence" value="ECO:0007669"/>
    <property type="project" value="UniProtKB-KW"/>
</dbReference>